<keyword evidence="2" id="KW-0732">Signal</keyword>
<feature type="transmembrane region" description="Helical" evidence="1">
    <location>
        <begin position="46"/>
        <end position="67"/>
    </location>
</feature>
<keyword evidence="1" id="KW-0812">Transmembrane</keyword>
<gene>
    <name evidence="3" type="ORF">SAMN04488090_4139</name>
</gene>
<protein>
    <submittedName>
        <fullName evidence="3">Uncharacterized protein</fullName>
    </submittedName>
</protein>
<evidence type="ECO:0000256" key="2">
    <source>
        <dbReference type="SAM" id="SignalP"/>
    </source>
</evidence>
<dbReference type="OrthoDB" id="678747at2"/>
<keyword evidence="1" id="KW-0472">Membrane</keyword>
<keyword evidence="4" id="KW-1185">Reference proteome</keyword>
<accession>A0A1G9VK36</accession>
<sequence>MKRFFFSLLLLVVTTVSSFAQCAMCRASVESTYNDGRYLSGSGLNTGILYLLAMPYLIVGLIAYLWYRQSRKEHSRKMAIWQRLRGVAHS</sequence>
<dbReference type="Proteomes" id="UP000198901">
    <property type="component" value="Unassembled WGS sequence"/>
</dbReference>
<dbReference type="STRING" id="563176.SAMN04488090_4139"/>
<keyword evidence="1" id="KW-1133">Transmembrane helix</keyword>
<feature type="signal peptide" evidence="2">
    <location>
        <begin position="1"/>
        <end position="22"/>
    </location>
</feature>
<evidence type="ECO:0000313" key="4">
    <source>
        <dbReference type="Proteomes" id="UP000198901"/>
    </source>
</evidence>
<feature type="chain" id="PRO_5011701744" evidence="2">
    <location>
        <begin position="23"/>
        <end position="90"/>
    </location>
</feature>
<evidence type="ECO:0000313" key="3">
    <source>
        <dbReference type="EMBL" id="SDM72460.1"/>
    </source>
</evidence>
<evidence type="ECO:0000256" key="1">
    <source>
        <dbReference type="SAM" id="Phobius"/>
    </source>
</evidence>
<dbReference type="RefSeq" id="WP_093207481.1">
    <property type="nucleotide sequence ID" value="NZ_FNGS01000008.1"/>
</dbReference>
<name>A0A1G9VK36_9BACT</name>
<organism evidence="3 4">
    <name type="scientific">Siphonobacter aquaeclarae</name>
    <dbReference type="NCBI Taxonomy" id="563176"/>
    <lineage>
        <taxon>Bacteria</taxon>
        <taxon>Pseudomonadati</taxon>
        <taxon>Bacteroidota</taxon>
        <taxon>Cytophagia</taxon>
        <taxon>Cytophagales</taxon>
        <taxon>Cytophagaceae</taxon>
        <taxon>Siphonobacter</taxon>
    </lineage>
</organism>
<proteinExistence type="predicted"/>
<reference evidence="3 4" key="1">
    <citation type="submission" date="2016-10" db="EMBL/GenBank/DDBJ databases">
        <authorList>
            <person name="de Groot N.N."/>
        </authorList>
    </citation>
    <scope>NUCLEOTIDE SEQUENCE [LARGE SCALE GENOMIC DNA]</scope>
    <source>
        <strain evidence="3 4">DSM 21668</strain>
    </source>
</reference>
<dbReference type="AlphaFoldDB" id="A0A1G9VK36"/>
<dbReference type="EMBL" id="FNGS01000008">
    <property type="protein sequence ID" value="SDM72460.1"/>
    <property type="molecule type" value="Genomic_DNA"/>
</dbReference>